<dbReference type="Gene3D" id="2.170.150.20">
    <property type="entry name" value="Peptide methionine sulfoxide reductase"/>
    <property type="match status" value="1"/>
</dbReference>
<dbReference type="InterPro" id="IPR036249">
    <property type="entry name" value="Thioredoxin-like_sf"/>
</dbReference>
<keyword evidence="9" id="KW-0732">Signal</keyword>
<keyword evidence="2 8" id="KW-0560">Oxidoreductase</keyword>
<organism evidence="11 12">
    <name type="scientific">Pseudoalteromonas fenneropenaei</name>
    <dbReference type="NCBI Taxonomy" id="1737459"/>
    <lineage>
        <taxon>Bacteria</taxon>
        <taxon>Pseudomonadati</taxon>
        <taxon>Pseudomonadota</taxon>
        <taxon>Gammaproteobacteria</taxon>
        <taxon>Alteromonadales</taxon>
        <taxon>Pseudoalteromonadaceae</taxon>
        <taxon>Pseudoalteromonas</taxon>
    </lineage>
</organism>
<comment type="caution">
    <text evidence="11">The sequence shown here is derived from an EMBL/GenBank/DDBJ whole genome shotgun (WGS) entry which is preliminary data.</text>
</comment>
<feature type="chain" id="PRO_5046005405" description="Peptide methionine sulfoxide reductase MsrA" evidence="9">
    <location>
        <begin position="29"/>
        <end position="441"/>
    </location>
</feature>
<comment type="similarity">
    <text evidence="1 8">Belongs to the MsrA Met sulfoxide reductase family.</text>
</comment>
<accession>A0ABV7CHR8</accession>
<evidence type="ECO:0000313" key="11">
    <source>
        <dbReference type="EMBL" id="MFC3032122.1"/>
    </source>
</evidence>
<name>A0ABV7CHR8_9GAMM</name>
<dbReference type="Pfam" id="PF01641">
    <property type="entry name" value="SelR"/>
    <property type="match status" value="1"/>
</dbReference>
<evidence type="ECO:0000256" key="5">
    <source>
        <dbReference type="ARBA" id="ARBA00047806"/>
    </source>
</evidence>
<comment type="catalytic activity">
    <reaction evidence="6">
        <text>L-methionyl-[protein] + [thioredoxin]-disulfide + H2O = L-methionyl-(R)-S-oxide-[protein] + [thioredoxin]-dithiol</text>
        <dbReference type="Rhea" id="RHEA:24164"/>
        <dbReference type="Rhea" id="RHEA-COMP:10698"/>
        <dbReference type="Rhea" id="RHEA-COMP:10700"/>
        <dbReference type="Rhea" id="RHEA-COMP:12313"/>
        <dbReference type="Rhea" id="RHEA-COMP:12314"/>
        <dbReference type="ChEBI" id="CHEBI:15377"/>
        <dbReference type="ChEBI" id="CHEBI:16044"/>
        <dbReference type="ChEBI" id="CHEBI:29950"/>
        <dbReference type="ChEBI" id="CHEBI:45764"/>
        <dbReference type="ChEBI" id="CHEBI:50058"/>
        <dbReference type="EC" id="1.8.4.12"/>
    </reaction>
</comment>
<dbReference type="Pfam" id="PF13098">
    <property type="entry name" value="Thioredoxin_2"/>
    <property type="match status" value="1"/>
</dbReference>
<dbReference type="PANTHER" id="PTHR42799:SF2">
    <property type="entry name" value="MITOCHONDRIAL PEPTIDE METHIONINE SULFOXIDE REDUCTASE"/>
    <property type="match status" value="1"/>
</dbReference>
<dbReference type="InterPro" id="IPR002569">
    <property type="entry name" value="Met_Sox_Rdtase_MsrA_dom"/>
</dbReference>
<sequence>MKAFISITLAFALIVVSSVFMSNMPARAQTLVGGQSTGGEIPLSAPANATSQIKTLVLGSGCFWGAEKGYEALPGVINAESGYADGQGFSASYKAITAAKRRFDPNNYAEVVKVTYNAGILSTQALLQHYFESHDPTQGNRQGNDVGSQYRSIILTSDEQQLKVAQAVKAQYQTLLSAAGFGTITTTIKPLKAFFKAEEYHQNYLAKNPNGYCPDHSTGVRFDKSSQVQVDNSALLAGKHIVVIESRSYCPYCEKFKATVVNDYQGDIAISYRYADQLQGLQIRSATWATPTILFLENGKEQAGAQGFMARDEFYQALGAFKLGDSEAYHIAFNKGTERPFCQQYDLFKYTGEGVFVDKLSGAALFDTKDRFNSGTGWLSFTHPVKGSVTYHEDNSHGMQRIELRSKSSGIHLGHVFKGEGPNGADRYCINATVLEFMPRG</sequence>
<dbReference type="GO" id="GO:0008113">
    <property type="term" value="F:peptide-methionine (S)-S-oxide reductase activity"/>
    <property type="evidence" value="ECO:0007669"/>
    <property type="project" value="UniProtKB-EC"/>
</dbReference>
<dbReference type="InterPro" id="IPR050162">
    <property type="entry name" value="MsrA_MetSO_reductase"/>
</dbReference>
<comment type="catalytic activity">
    <reaction evidence="7 8">
        <text>[thioredoxin]-disulfide + L-methionine + H2O = L-methionine (S)-S-oxide + [thioredoxin]-dithiol</text>
        <dbReference type="Rhea" id="RHEA:19993"/>
        <dbReference type="Rhea" id="RHEA-COMP:10698"/>
        <dbReference type="Rhea" id="RHEA-COMP:10700"/>
        <dbReference type="ChEBI" id="CHEBI:15377"/>
        <dbReference type="ChEBI" id="CHEBI:29950"/>
        <dbReference type="ChEBI" id="CHEBI:50058"/>
        <dbReference type="ChEBI" id="CHEBI:57844"/>
        <dbReference type="ChEBI" id="CHEBI:58772"/>
        <dbReference type="EC" id="1.8.4.11"/>
    </reaction>
</comment>
<dbReference type="PROSITE" id="PS51790">
    <property type="entry name" value="MSRB"/>
    <property type="match status" value="1"/>
</dbReference>
<feature type="domain" description="MsrB" evidence="10">
    <location>
        <begin position="317"/>
        <end position="440"/>
    </location>
</feature>
<dbReference type="SUPFAM" id="SSF52833">
    <property type="entry name" value="Thioredoxin-like"/>
    <property type="match status" value="1"/>
</dbReference>
<dbReference type="SUPFAM" id="SSF51316">
    <property type="entry name" value="Mss4-like"/>
    <property type="match status" value="1"/>
</dbReference>
<dbReference type="InterPro" id="IPR012336">
    <property type="entry name" value="Thioredoxin-like_fold"/>
</dbReference>
<evidence type="ECO:0000256" key="3">
    <source>
        <dbReference type="ARBA" id="ARBA00023268"/>
    </source>
</evidence>
<evidence type="ECO:0000256" key="4">
    <source>
        <dbReference type="ARBA" id="ARBA00024679"/>
    </source>
</evidence>
<keyword evidence="12" id="KW-1185">Reference proteome</keyword>
<reference evidence="12" key="1">
    <citation type="journal article" date="2019" name="Int. J. Syst. Evol. Microbiol.">
        <title>The Global Catalogue of Microorganisms (GCM) 10K type strain sequencing project: providing services to taxonomists for standard genome sequencing and annotation.</title>
        <authorList>
            <consortium name="The Broad Institute Genomics Platform"/>
            <consortium name="The Broad Institute Genome Sequencing Center for Infectious Disease"/>
            <person name="Wu L."/>
            <person name="Ma J."/>
        </authorList>
    </citation>
    <scope>NUCLEOTIDE SEQUENCE [LARGE SCALE GENOMIC DNA]</scope>
    <source>
        <strain evidence="12">KCTC 42730</strain>
    </source>
</reference>
<gene>
    <name evidence="8 11" type="primary">msrA</name>
    <name evidence="11" type="ORF">ACFOEE_06295</name>
</gene>
<evidence type="ECO:0000256" key="6">
    <source>
        <dbReference type="ARBA" id="ARBA00048488"/>
    </source>
</evidence>
<evidence type="ECO:0000313" key="12">
    <source>
        <dbReference type="Proteomes" id="UP001595453"/>
    </source>
</evidence>
<dbReference type="NCBIfam" id="TIGR00357">
    <property type="entry name" value="peptide-methionine (R)-S-oxide reductase MsrB"/>
    <property type="match status" value="1"/>
</dbReference>
<evidence type="ECO:0000256" key="9">
    <source>
        <dbReference type="SAM" id="SignalP"/>
    </source>
</evidence>
<keyword evidence="3" id="KW-0511">Multifunctional enzyme</keyword>
<dbReference type="NCBIfam" id="TIGR00401">
    <property type="entry name" value="msrA"/>
    <property type="match status" value="1"/>
</dbReference>
<feature type="signal peptide" evidence="9">
    <location>
        <begin position="1"/>
        <end position="28"/>
    </location>
</feature>
<dbReference type="SUPFAM" id="SSF55068">
    <property type="entry name" value="Peptide methionine sulfoxide reductase"/>
    <property type="match status" value="1"/>
</dbReference>
<dbReference type="Gene3D" id="3.40.30.10">
    <property type="entry name" value="Glutaredoxin"/>
    <property type="match status" value="1"/>
</dbReference>
<protein>
    <recommendedName>
        <fullName evidence="8">Peptide methionine sulfoxide reductase MsrA</fullName>
        <shortName evidence="8">Protein-methionine-S-oxide reductase</shortName>
        <ecNumber evidence="8">1.8.4.11</ecNumber>
    </recommendedName>
    <alternativeName>
        <fullName evidence="8">Peptide-methionine (S)-S-oxide reductase</fullName>
        <shortName evidence="8">Peptide Met(O) reductase</shortName>
    </alternativeName>
</protein>
<evidence type="ECO:0000256" key="8">
    <source>
        <dbReference type="HAMAP-Rule" id="MF_01401"/>
    </source>
</evidence>
<comment type="catalytic activity">
    <reaction evidence="5 8">
        <text>L-methionyl-[protein] + [thioredoxin]-disulfide + H2O = L-methionyl-(S)-S-oxide-[protein] + [thioredoxin]-dithiol</text>
        <dbReference type="Rhea" id="RHEA:14217"/>
        <dbReference type="Rhea" id="RHEA-COMP:10698"/>
        <dbReference type="Rhea" id="RHEA-COMP:10700"/>
        <dbReference type="Rhea" id="RHEA-COMP:12313"/>
        <dbReference type="Rhea" id="RHEA-COMP:12315"/>
        <dbReference type="ChEBI" id="CHEBI:15377"/>
        <dbReference type="ChEBI" id="CHEBI:16044"/>
        <dbReference type="ChEBI" id="CHEBI:29950"/>
        <dbReference type="ChEBI" id="CHEBI:44120"/>
        <dbReference type="ChEBI" id="CHEBI:50058"/>
        <dbReference type="EC" id="1.8.4.11"/>
    </reaction>
</comment>
<dbReference type="InterPro" id="IPR002579">
    <property type="entry name" value="Met_Sox_Rdtase_MsrB_dom"/>
</dbReference>
<dbReference type="Proteomes" id="UP001595453">
    <property type="component" value="Unassembled WGS sequence"/>
</dbReference>
<dbReference type="EC" id="1.8.4.11" evidence="8"/>
<dbReference type="InterPro" id="IPR011057">
    <property type="entry name" value="Mss4-like_sf"/>
</dbReference>
<dbReference type="EMBL" id="JBHRSD010000011">
    <property type="protein sequence ID" value="MFC3032122.1"/>
    <property type="molecule type" value="Genomic_DNA"/>
</dbReference>
<dbReference type="Gene3D" id="3.30.1060.10">
    <property type="entry name" value="Peptide methionine sulphoxide reductase MsrA"/>
    <property type="match status" value="1"/>
</dbReference>
<dbReference type="InterPro" id="IPR036509">
    <property type="entry name" value="Met_Sox_Rdtase_MsrA_sf"/>
</dbReference>
<dbReference type="RefSeq" id="WP_377122113.1">
    <property type="nucleotide sequence ID" value="NZ_JBHRSD010000011.1"/>
</dbReference>
<proteinExistence type="inferred from homology"/>
<feature type="active site" evidence="8">
    <location>
        <position position="62"/>
    </location>
</feature>
<evidence type="ECO:0000256" key="2">
    <source>
        <dbReference type="ARBA" id="ARBA00023002"/>
    </source>
</evidence>
<evidence type="ECO:0000256" key="1">
    <source>
        <dbReference type="ARBA" id="ARBA00005591"/>
    </source>
</evidence>
<dbReference type="Pfam" id="PF01625">
    <property type="entry name" value="PMSR"/>
    <property type="match status" value="1"/>
</dbReference>
<dbReference type="PANTHER" id="PTHR42799">
    <property type="entry name" value="MITOCHONDRIAL PEPTIDE METHIONINE SULFOXIDE REDUCTASE"/>
    <property type="match status" value="1"/>
</dbReference>
<evidence type="ECO:0000256" key="7">
    <source>
        <dbReference type="ARBA" id="ARBA00048782"/>
    </source>
</evidence>
<comment type="function">
    <text evidence="4 8">Has an important function as a repair enzyme for proteins that have been inactivated by oxidation. Catalyzes the reversible oxidation-reduction of methionine sulfoxide in proteins to methionine.</text>
</comment>
<dbReference type="HAMAP" id="MF_01401">
    <property type="entry name" value="MsrA"/>
    <property type="match status" value="1"/>
</dbReference>
<evidence type="ECO:0000259" key="10">
    <source>
        <dbReference type="PROSITE" id="PS51790"/>
    </source>
</evidence>